<proteinExistence type="predicted"/>
<sequence length="164" mass="18658">MGSSHYRGDKDNIDLNRNVVANRTGIGIVGDSTTLGIDCDKQIEVIWARKEISKDYEELEAAEAIKMALFRLWIRNGTTFKGRADNKEIIKRLQHKDIIHPILANLLEDYLALSSLFQLCSFSLVSSHNNSLCFKVANFAKDLVKDVMWENFFPIWVANLANNL</sequence>
<comment type="caution">
    <text evidence="2">The sequence shown here is derived from an EMBL/GenBank/DDBJ whole genome shotgun (WGS) entry which is preliminary data.</text>
</comment>
<dbReference type="InterPro" id="IPR002156">
    <property type="entry name" value="RNaseH_domain"/>
</dbReference>
<dbReference type="Proteomes" id="UP001630127">
    <property type="component" value="Unassembled WGS sequence"/>
</dbReference>
<evidence type="ECO:0000259" key="1">
    <source>
        <dbReference type="Pfam" id="PF13456"/>
    </source>
</evidence>
<name>A0ABD2Y3U6_9GENT</name>
<protein>
    <recommendedName>
        <fullName evidence="1">RNase H type-1 domain-containing protein</fullName>
    </recommendedName>
</protein>
<gene>
    <name evidence="2" type="ORF">ACH5RR_039527</name>
</gene>
<organism evidence="2 3">
    <name type="scientific">Cinchona calisaya</name>
    <dbReference type="NCBI Taxonomy" id="153742"/>
    <lineage>
        <taxon>Eukaryota</taxon>
        <taxon>Viridiplantae</taxon>
        <taxon>Streptophyta</taxon>
        <taxon>Embryophyta</taxon>
        <taxon>Tracheophyta</taxon>
        <taxon>Spermatophyta</taxon>
        <taxon>Magnoliopsida</taxon>
        <taxon>eudicotyledons</taxon>
        <taxon>Gunneridae</taxon>
        <taxon>Pentapetalae</taxon>
        <taxon>asterids</taxon>
        <taxon>lamiids</taxon>
        <taxon>Gentianales</taxon>
        <taxon>Rubiaceae</taxon>
        <taxon>Cinchonoideae</taxon>
        <taxon>Cinchoneae</taxon>
        <taxon>Cinchona</taxon>
    </lineage>
</organism>
<reference evidence="2 3" key="1">
    <citation type="submission" date="2024-11" db="EMBL/GenBank/DDBJ databases">
        <title>A near-complete genome assembly of Cinchona calisaya.</title>
        <authorList>
            <person name="Lian D.C."/>
            <person name="Zhao X.W."/>
            <person name="Wei L."/>
        </authorList>
    </citation>
    <scope>NUCLEOTIDE SEQUENCE [LARGE SCALE GENOMIC DNA]</scope>
    <source>
        <tissue evidence="2">Nenye</tissue>
    </source>
</reference>
<feature type="domain" description="RNase H type-1" evidence="1">
    <location>
        <begin position="52"/>
        <end position="140"/>
    </location>
</feature>
<evidence type="ECO:0000313" key="2">
    <source>
        <dbReference type="EMBL" id="KAL3500434.1"/>
    </source>
</evidence>
<keyword evidence="3" id="KW-1185">Reference proteome</keyword>
<evidence type="ECO:0000313" key="3">
    <source>
        <dbReference type="Proteomes" id="UP001630127"/>
    </source>
</evidence>
<dbReference type="EMBL" id="JBJUIK010000016">
    <property type="protein sequence ID" value="KAL3500434.1"/>
    <property type="molecule type" value="Genomic_DNA"/>
</dbReference>
<accession>A0ABD2Y3U6</accession>
<dbReference type="AlphaFoldDB" id="A0ABD2Y3U6"/>
<dbReference type="Pfam" id="PF13456">
    <property type="entry name" value="RVT_3"/>
    <property type="match status" value="1"/>
</dbReference>